<keyword evidence="3 5" id="KW-0274">FAD</keyword>
<feature type="binding site" evidence="5">
    <location>
        <position position="99"/>
    </location>
    <ligand>
        <name>FAD</name>
        <dbReference type="ChEBI" id="CHEBI:57692"/>
    </ligand>
</feature>
<dbReference type="InterPro" id="IPR001834">
    <property type="entry name" value="CBR-like"/>
</dbReference>
<dbReference type="GO" id="GO:0016491">
    <property type="term" value="F:oxidoreductase activity"/>
    <property type="evidence" value="ECO:0007669"/>
    <property type="project" value="UniProtKB-KW"/>
</dbReference>
<comment type="cofactor">
    <cofactor evidence="1 5">
        <name>FAD</name>
        <dbReference type="ChEBI" id="CHEBI:57692"/>
    </cofactor>
</comment>
<keyword evidence="4" id="KW-0560">Oxidoreductase</keyword>
<dbReference type="PANTHER" id="PTHR19370:SF184">
    <property type="entry name" value="NADH-CYTOCHROME B5 REDUCTASE-LIKE"/>
    <property type="match status" value="1"/>
</dbReference>
<evidence type="ECO:0000256" key="2">
    <source>
        <dbReference type="ARBA" id="ARBA00022630"/>
    </source>
</evidence>
<name>A0A8S1YFX5_9CILI</name>
<dbReference type="AlphaFoldDB" id="A0A8S1YFX5"/>
<dbReference type="EMBL" id="CAJJDO010000160">
    <property type="protein sequence ID" value="CAD8210762.1"/>
    <property type="molecule type" value="Genomic_DNA"/>
</dbReference>
<feature type="binding site" evidence="5">
    <location>
        <position position="82"/>
    </location>
    <ligand>
        <name>FAD</name>
        <dbReference type="ChEBI" id="CHEBI:57692"/>
    </ligand>
</feature>
<evidence type="ECO:0000313" key="8">
    <source>
        <dbReference type="Proteomes" id="UP000689195"/>
    </source>
</evidence>
<dbReference type="Proteomes" id="UP000689195">
    <property type="component" value="Unassembled WGS sequence"/>
</dbReference>
<protein>
    <recommendedName>
        <fullName evidence="6">Flavoprotein pyridine nucleotide cytochrome reductase-like FAD-binding domain-containing protein</fullName>
    </recommendedName>
</protein>
<evidence type="ECO:0000259" key="6">
    <source>
        <dbReference type="Pfam" id="PF00970"/>
    </source>
</evidence>
<dbReference type="PANTHER" id="PTHR19370">
    <property type="entry name" value="NADH-CYTOCHROME B5 REDUCTASE"/>
    <property type="match status" value="1"/>
</dbReference>
<keyword evidence="2 5" id="KW-0285">Flavoprotein</keyword>
<sequence length="307" mass="35856">MFQSQLYQFKLKTKMINPFDIKQEFKFLNNTQQQCTLYSKQQLNRSTYLMRFAISQQDKCLGTRIGQQISLNDPKFDINTTRYYCPISRIDDVGMFDLLVHAIYTEIRTFPLTLQHQIQDGHILNINGPFTNYLYHGYGTIEVPKYNINNNYLYFGIVAESSAIAAFFQLIEGIAINGDNTHIGLLYLADTLDELVLMEELIWYMEEKKINATFLLRNEQNSIGKVFSGPKGQLKTIYICNSIYHNQMIKHQSLFVVVGLLKKKLNNNWNISITKIQPQFDYILLNIILQNIIFNYDIIKLNLINQL</sequence>
<dbReference type="InterPro" id="IPR008333">
    <property type="entry name" value="Cbr1-like_FAD-bd_dom"/>
</dbReference>
<comment type="caution">
    <text evidence="7">The sequence shown here is derived from an EMBL/GenBank/DDBJ whole genome shotgun (WGS) entry which is preliminary data.</text>
</comment>
<dbReference type="Pfam" id="PF00970">
    <property type="entry name" value="FAD_binding_6"/>
    <property type="match status" value="1"/>
</dbReference>
<proteinExistence type="predicted"/>
<accession>A0A8S1YFX5</accession>
<evidence type="ECO:0000256" key="3">
    <source>
        <dbReference type="ARBA" id="ARBA00022827"/>
    </source>
</evidence>
<evidence type="ECO:0000313" key="7">
    <source>
        <dbReference type="EMBL" id="CAD8210762.1"/>
    </source>
</evidence>
<organism evidence="7 8">
    <name type="scientific">Paramecium pentaurelia</name>
    <dbReference type="NCBI Taxonomy" id="43138"/>
    <lineage>
        <taxon>Eukaryota</taxon>
        <taxon>Sar</taxon>
        <taxon>Alveolata</taxon>
        <taxon>Ciliophora</taxon>
        <taxon>Intramacronucleata</taxon>
        <taxon>Oligohymenophorea</taxon>
        <taxon>Peniculida</taxon>
        <taxon>Parameciidae</taxon>
        <taxon>Paramecium</taxon>
    </lineage>
</organism>
<keyword evidence="8" id="KW-1185">Reference proteome</keyword>
<feature type="binding site" evidence="5">
    <location>
        <position position="84"/>
    </location>
    <ligand>
        <name>FAD</name>
        <dbReference type="ChEBI" id="CHEBI:57692"/>
    </ligand>
</feature>
<gene>
    <name evidence="7" type="ORF">PPENT_87.1.T1600113</name>
</gene>
<evidence type="ECO:0000256" key="1">
    <source>
        <dbReference type="ARBA" id="ARBA00001974"/>
    </source>
</evidence>
<dbReference type="OrthoDB" id="432685at2759"/>
<reference evidence="7" key="1">
    <citation type="submission" date="2021-01" db="EMBL/GenBank/DDBJ databases">
        <authorList>
            <consortium name="Genoscope - CEA"/>
            <person name="William W."/>
        </authorList>
    </citation>
    <scope>NUCLEOTIDE SEQUENCE</scope>
</reference>
<feature type="domain" description="Flavoprotein pyridine nucleotide cytochrome reductase-like FAD-binding" evidence="6">
    <location>
        <begin position="35"/>
        <end position="134"/>
    </location>
</feature>
<evidence type="ECO:0000256" key="4">
    <source>
        <dbReference type="ARBA" id="ARBA00023002"/>
    </source>
</evidence>
<evidence type="ECO:0000256" key="5">
    <source>
        <dbReference type="PIRSR" id="PIRSR601834-1"/>
    </source>
</evidence>